<dbReference type="Gene3D" id="3.30.1360.40">
    <property type="match status" value="1"/>
</dbReference>
<evidence type="ECO:0000256" key="1">
    <source>
        <dbReference type="ARBA" id="ARBA00022741"/>
    </source>
</evidence>
<accession>A0ABU9G1P6</accession>
<comment type="caution">
    <text evidence="5">The sequence shown here is derived from an EMBL/GenBank/DDBJ whole genome shotgun (WGS) entry which is preliminary data.</text>
</comment>
<protein>
    <submittedName>
        <fullName evidence="5">5-oxoprolinase subunit PxpB</fullName>
        <ecNumber evidence="5">3.5.2.9</ecNumber>
    </submittedName>
</protein>
<dbReference type="GO" id="GO:0017168">
    <property type="term" value="F:5-oxoprolinase (ATP-hydrolyzing) activity"/>
    <property type="evidence" value="ECO:0007669"/>
    <property type="project" value="UniProtKB-EC"/>
</dbReference>
<dbReference type="InterPro" id="IPR010016">
    <property type="entry name" value="PxpB"/>
</dbReference>
<evidence type="ECO:0000313" key="6">
    <source>
        <dbReference type="Proteomes" id="UP001379949"/>
    </source>
</evidence>
<dbReference type="PANTHER" id="PTHR34698:SF2">
    <property type="entry name" value="5-OXOPROLINASE SUBUNIT B"/>
    <property type="match status" value="1"/>
</dbReference>
<dbReference type="RefSeq" id="WP_341566432.1">
    <property type="nucleotide sequence ID" value="NZ_JBAKAR010000002.1"/>
</dbReference>
<keyword evidence="6" id="KW-1185">Reference proteome</keyword>
<dbReference type="PANTHER" id="PTHR34698">
    <property type="entry name" value="5-OXOPROLINASE SUBUNIT B"/>
    <property type="match status" value="1"/>
</dbReference>
<evidence type="ECO:0000256" key="3">
    <source>
        <dbReference type="ARBA" id="ARBA00022840"/>
    </source>
</evidence>
<keyword evidence="2 5" id="KW-0378">Hydrolase</keyword>
<dbReference type="SUPFAM" id="SSF160467">
    <property type="entry name" value="PH0987 N-terminal domain-like"/>
    <property type="match status" value="1"/>
</dbReference>
<keyword evidence="1" id="KW-0547">Nucleotide-binding</keyword>
<dbReference type="EMBL" id="JBAKAR010000002">
    <property type="protein sequence ID" value="MEL0612413.1"/>
    <property type="molecule type" value="Genomic_DNA"/>
</dbReference>
<dbReference type="SUPFAM" id="SSF50891">
    <property type="entry name" value="Cyclophilin-like"/>
    <property type="match status" value="1"/>
</dbReference>
<dbReference type="InterPro" id="IPR029000">
    <property type="entry name" value="Cyclophilin-like_dom_sf"/>
</dbReference>
<dbReference type="Gene3D" id="2.40.100.10">
    <property type="entry name" value="Cyclophilin-like"/>
    <property type="match status" value="1"/>
</dbReference>
<reference evidence="5 6" key="1">
    <citation type="submission" date="2024-02" db="EMBL/GenBank/DDBJ databases">
        <title>Bacteria isolated from the canopy kelp, Nereocystis luetkeana.</title>
        <authorList>
            <person name="Pfister C.A."/>
            <person name="Younker I.T."/>
            <person name="Light S.H."/>
        </authorList>
    </citation>
    <scope>NUCLEOTIDE SEQUENCE [LARGE SCALE GENOMIC DNA]</scope>
    <source>
        <strain evidence="5 6">TI.4.07</strain>
    </source>
</reference>
<evidence type="ECO:0000256" key="2">
    <source>
        <dbReference type="ARBA" id="ARBA00022801"/>
    </source>
</evidence>
<dbReference type="SMART" id="SM00796">
    <property type="entry name" value="AHS1"/>
    <property type="match status" value="1"/>
</dbReference>
<name>A0ABU9G1P6_9GAMM</name>
<dbReference type="Proteomes" id="UP001379949">
    <property type="component" value="Unassembled WGS sequence"/>
</dbReference>
<gene>
    <name evidence="5" type="primary">pxpB</name>
    <name evidence="5" type="ORF">V6242_04595</name>
</gene>
<sequence>MSHSDHIPFELSHIKMDMVNEQACLLRFADHIDDTVADAIGLVTRQLRSLAGIIDTIPSYTSLLVTFDVEHHDRFAICQQIQTLLDNLDMTEVTSRASREVVIPVYYAEEAGPDLQEVAKHCDMTVEEVIQLHSQTTYRAYAIGFTPGFAFLGNTPKALHIPRKNTPRLKVPIGSVAIAEQQTAVYPSVSPGGWQILGRTPTPLVDWQSDSLALIEVGDNVRFEPISRAEFLAQGGQLDGF</sequence>
<dbReference type="EC" id="3.5.2.9" evidence="5"/>
<evidence type="ECO:0000259" key="4">
    <source>
        <dbReference type="SMART" id="SM00796"/>
    </source>
</evidence>
<dbReference type="NCBIfam" id="TIGR00370">
    <property type="entry name" value="5-oxoprolinase subunit PxpB"/>
    <property type="match status" value="1"/>
</dbReference>
<keyword evidence="3" id="KW-0067">ATP-binding</keyword>
<organism evidence="5 6">
    <name type="scientific">Marinomonas arenicola</name>
    <dbReference type="NCBI Taxonomy" id="569601"/>
    <lineage>
        <taxon>Bacteria</taxon>
        <taxon>Pseudomonadati</taxon>
        <taxon>Pseudomonadota</taxon>
        <taxon>Gammaproteobacteria</taxon>
        <taxon>Oceanospirillales</taxon>
        <taxon>Oceanospirillaceae</taxon>
        <taxon>Marinomonas</taxon>
    </lineage>
</organism>
<dbReference type="Pfam" id="PF02682">
    <property type="entry name" value="CT_C_D"/>
    <property type="match status" value="1"/>
</dbReference>
<dbReference type="InterPro" id="IPR003833">
    <property type="entry name" value="CT_C_D"/>
</dbReference>
<feature type="domain" description="Carboxyltransferase" evidence="4">
    <location>
        <begin position="14"/>
        <end position="215"/>
    </location>
</feature>
<proteinExistence type="predicted"/>
<evidence type="ECO:0000313" key="5">
    <source>
        <dbReference type="EMBL" id="MEL0612413.1"/>
    </source>
</evidence>